<comment type="similarity">
    <text evidence="2">Belongs to the CSC1 (TC 1.A.17) family.</text>
</comment>
<keyword evidence="6 8" id="KW-0472">Membrane</keyword>
<dbReference type="Pfam" id="PF13967">
    <property type="entry name" value="RSN1_TM"/>
    <property type="match status" value="1"/>
</dbReference>
<protein>
    <submittedName>
        <fullName evidence="12">CSC1-like protein 1</fullName>
    </submittedName>
</protein>
<feature type="transmembrane region" description="Helical" evidence="8">
    <location>
        <begin position="212"/>
        <end position="233"/>
    </location>
</feature>
<evidence type="ECO:0000313" key="13">
    <source>
        <dbReference type="Proteomes" id="UP000192578"/>
    </source>
</evidence>
<organism evidence="12 13">
    <name type="scientific">Hypsibius exemplaris</name>
    <name type="common">Freshwater tardigrade</name>
    <dbReference type="NCBI Taxonomy" id="2072580"/>
    <lineage>
        <taxon>Eukaryota</taxon>
        <taxon>Metazoa</taxon>
        <taxon>Ecdysozoa</taxon>
        <taxon>Tardigrada</taxon>
        <taxon>Eutardigrada</taxon>
        <taxon>Parachela</taxon>
        <taxon>Hypsibioidea</taxon>
        <taxon>Hypsibiidae</taxon>
        <taxon>Hypsibius</taxon>
    </lineage>
</organism>
<gene>
    <name evidence="12" type="ORF">BV898_04636</name>
</gene>
<dbReference type="Pfam" id="PF02714">
    <property type="entry name" value="RSN1_7TM"/>
    <property type="match status" value="1"/>
</dbReference>
<dbReference type="GO" id="GO:0005227">
    <property type="term" value="F:calcium-activated cation channel activity"/>
    <property type="evidence" value="ECO:0007669"/>
    <property type="project" value="InterPro"/>
</dbReference>
<dbReference type="Proteomes" id="UP000192578">
    <property type="component" value="Unassembled WGS sequence"/>
</dbReference>
<reference evidence="13" key="1">
    <citation type="submission" date="2017-01" db="EMBL/GenBank/DDBJ databases">
        <title>Comparative genomics of anhydrobiosis in the tardigrade Hypsibius dujardini.</title>
        <authorList>
            <person name="Yoshida Y."/>
            <person name="Koutsovoulos G."/>
            <person name="Laetsch D."/>
            <person name="Stevens L."/>
            <person name="Kumar S."/>
            <person name="Horikawa D."/>
            <person name="Ishino K."/>
            <person name="Komine S."/>
            <person name="Tomita M."/>
            <person name="Blaxter M."/>
            <person name="Arakawa K."/>
        </authorList>
    </citation>
    <scope>NUCLEOTIDE SEQUENCE [LARGE SCALE GENOMIC DNA]</scope>
    <source>
        <strain evidence="13">Z151</strain>
    </source>
</reference>
<evidence type="ECO:0000259" key="10">
    <source>
        <dbReference type="Pfam" id="PF13967"/>
    </source>
</evidence>
<evidence type="ECO:0000256" key="3">
    <source>
        <dbReference type="ARBA" id="ARBA00022448"/>
    </source>
</evidence>
<keyword evidence="5 8" id="KW-1133">Transmembrane helix</keyword>
<evidence type="ECO:0000256" key="4">
    <source>
        <dbReference type="ARBA" id="ARBA00022692"/>
    </source>
</evidence>
<dbReference type="PANTHER" id="PTHR13018">
    <property type="entry name" value="PROBABLE MEMBRANE PROTEIN DUF221-RELATED"/>
    <property type="match status" value="1"/>
</dbReference>
<comment type="subcellular location">
    <subcellularLocation>
        <location evidence="1">Membrane</location>
        <topology evidence="1">Multi-pass membrane protein</topology>
    </subcellularLocation>
</comment>
<dbReference type="Pfam" id="PF14703">
    <property type="entry name" value="PHM7_cyt"/>
    <property type="match status" value="1"/>
</dbReference>
<keyword evidence="4 8" id="KW-0812">Transmembrane</keyword>
<feature type="transmembrane region" description="Helical" evidence="8">
    <location>
        <begin position="258"/>
        <end position="277"/>
    </location>
</feature>
<comment type="caution">
    <text evidence="12">The sequence shown here is derived from an EMBL/GenBank/DDBJ whole genome shotgun (WGS) entry which is preliminary data.</text>
</comment>
<feature type="transmembrane region" description="Helical" evidence="8">
    <location>
        <begin position="522"/>
        <end position="542"/>
    </location>
</feature>
<feature type="transmembrane region" description="Helical" evidence="8">
    <location>
        <begin position="98"/>
        <end position="121"/>
    </location>
</feature>
<feature type="transmembrane region" description="Helical" evidence="8">
    <location>
        <begin position="666"/>
        <end position="687"/>
    </location>
</feature>
<evidence type="ECO:0000256" key="8">
    <source>
        <dbReference type="SAM" id="Phobius"/>
    </source>
</evidence>
<evidence type="ECO:0000256" key="1">
    <source>
        <dbReference type="ARBA" id="ARBA00004141"/>
    </source>
</evidence>
<dbReference type="InterPro" id="IPR003864">
    <property type="entry name" value="CSC1/OSCA1-like_7TM"/>
</dbReference>
<dbReference type="OrthoDB" id="1689567at2759"/>
<evidence type="ECO:0000256" key="7">
    <source>
        <dbReference type="SAM" id="MobiDB-lite"/>
    </source>
</evidence>
<dbReference type="GO" id="GO:0005886">
    <property type="term" value="C:plasma membrane"/>
    <property type="evidence" value="ECO:0007669"/>
    <property type="project" value="TreeGrafter"/>
</dbReference>
<evidence type="ECO:0000256" key="6">
    <source>
        <dbReference type="ARBA" id="ARBA00023136"/>
    </source>
</evidence>
<keyword evidence="13" id="KW-1185">Reference proteome</keyword>
<dbReference type="InterPro" id="IPR032880">
    <property type="entry name" value="CSC1/OSCA1-like_N"/>
</dbReference>
<feature type="domain" description="CSC1/OSCA1-like cytosolic" evidence="11">
    <location>
        <begin position="295"/>
        <end position="471"/>
    </location>
</feature>
<proteinExistence type="inferred from homology"/>
<feature type="transmembrane region" description="Helical" evidence="8">
    <location>
        <begin position="563"/>
        <end position="585"/>
    </location>
</feature>
<evidence type="ECO:0000256" key="2">
    <source>
        <dbReference type="ARBA" id="ARBA00007779"/>
    </source>
</evidence>
<dbReference type="InterPro" id="IPR027815">
    <property type="entry name" value="CSC1/OSCA1-like_cyt"/>
</dbReference>
<accession>A0A1W0X1T5</accession>
<dbReference type="PANTHER" id="PTHR13018:SF5">
    <property type="entry name" value="RE44586P"/>
    <property type="match status" value="1"/>
</dbReference>
<dbReference type="InterPro" id="IPR045122">
    <property type="entry name" value="Csc1-like"/>
</dbReference>
<feature type="region of interest" description="Disordered" evidence="7">
    <location>
        <begin position="1"/>
        <end position="20"/>
    </location>
</feature>
<feature type="transmembrane region" description="Helical" evidence="8">
    <location>
        <begin position="597"/>
        <end position="621"/>
    </location>
</feature>
<name>A0A1W0X1T5_HYPEX</name>
<feature type="domain" description="CSC1/OSCA1-like N-terminal transmembrane" evidence="10">
    <location>
        <begin position="146"/>
        <end position="277"/>
    </location>
</feature>
<feature type="domain" description="CSC1/OSCA1-like 7TM region" evidence="9">
    <location>
        <begin position="517"/>
        <end position="733"/>
    </location>
</feature>
<evidence type="ECO:0000256" key="5">
    <source>
        <dbReference type="ARBA" id="ARBA00022989"/>
    </source>
</evidence>
<dbReference type="AlphaFoldDB" id="A0A1W0X1T5"/>
<keyword evidence="3" id="KW-0813">Transport</keyword>
<evidence type="ECO:0000259" key="9">
    <source>
        <dbReference type="Pfam" id="PF02714"/>
    </source>
</evidence>
<feature type="transmembrane region" description="Helical" evidence="8">
    <location>
        <begin position="479"/>
        <end position="502"/>
    </location>
</feature>
<feature type="transmembrane region" description="Helical" evidence="8">
    <location>
        <begin position="722"/>
        <end position="743"/>
    </location>
</feature>
<sequence>MSREQESPGRFHPGRNHPFGPAPVDNRYYYYPTRTATASTITMSAGVVTSTGTEWDSTHSTVNFTREFVRNFTTAKPNEEDNCFAQSMSEEKAASANMAIGMNVLISFLLSSIGVAVFIFATRTARHKNRRPLLRRKQSDGSDWIQTFYSQRLITDELGSSRTSNDTTSDVINDASAEELGFWLPVFWFWKSQEIERRCGKSATQYLRYMEFVQLFAAIVVGLGVLVILPLNLRGHMVRFQMDFGRTTLVNLHPKSHLLWVHVVFSLMLFPLAIYFMKLFGQKFRGYAHPFTSTKTLMVEHLNGKKATEENLRQHFSEGFPDSLTDSVMLTYNTAQLMKLDERLQKCVACLKYYESVAKPGQDRPVYAKDNLCLRCCCFCCDVGVDALEYYSAKALEMENRIEEQIDVQRKTNSIFFVTFQTEEAAQKVLSRYQHVWNSLFSPSTSQSRLLNAKLWIAKLAPYPNYIRWQNLEIGGLKWVTYAILLNAALFAFLFFITSPVIILNALGLAGWAQDLFILNQIIPALLLIELGLVVGGIVKFITKRTRYHDKITEMTVAMKGSFGYTLFAQLILPTFGLTSAKALYDYIIDYAEEGDQFNWACIFLPDNGMVFVSFFIYQALFGASMNLSRVVELQMMAVRRSVARSEAERYLISQKRQAFRFNTSYASNCVLVSIVMVFAFIVPYIGPFGLFSIGMNHVCERYNIFFVNRVREVPNIVHKTAVNLFLFAVLFELLIFTFFLGIRSSVVGMGVLVAALVIYTLLFAYIVWLKRFGNISKVPIIGSALAHHLDDDDDADSFDPVAEPQNYEAPILKRYEMLRPLTNDRRQSASLAWHE</sequence>
<feature type="transmembrane region" description="Helical" evidence="8">
    <location>
        <begin position="750"/>
        <end position="769"/>
    </location>
</feature>
<evidence type="ECO:0000313" key="12">
    <source>
        <dbReference type="EMBL" id="OQV21428.1"/>
    </source>
</evidence>
<dbReference type="EMBL" id="MTYJ01000023">
    <property type="protein sequence ID" value="OQV21428.1"/>
    <property type="molecule type" value="Genomic_DNA"/>
</dbReference>
<evidence type="ECO:0000259" key="11">
    <source>
        <dbReference type="Pfam" id="PF14703"/>
    </source>
</evidence>